<organism evidence="9 10">
    <name type="scientific">Sinanodonta woodiana</name>
    <name type="common">Chinese pond mussel</name>
    <name type="synonym">Anodonta woodiana</name>
    <dbReference type="NCBI Taxonomy" id="1069815"/>
    <lineage>
        <taxon>Eukaryota</taxon>
        <taxon>Metazoa</taxon>
        <taxon>Spiralia</taxon>
        <taxon>Lophotrochozoa</taxon>
        <taxon>Mollusca</taxon>
        <taxon>Bivalvia</taxon>
        <taxon>Autobranchia</taxon>
        <taxon>Heteroconchia</taxon>
        <taxon>Palaeoheterodonta</taxon>
        <taxon>Unionida</taxon>
        <taxon>Unionoidea</taxon>
        <taxon>Unionidae</taxon>
        <taxon>Unioninae</taxon>
        <taxon>Sinanodonta</taxon>
    </lineage>
</organism>
<feature type="domain" description="Era-type G" evidence="8">
    <location>
        <begin position="80"/>
        <end position="522"/>
    </location>
</feature>
<dbReference type="InterPro" id="IPR015946">
    <property type="entry name" value="KH_dom-like_a/b"/>
</dbReference>
<feature type="region of interest" description="G4" evidence="6">
    <location>
        <begin position="204"/>
        <end position="207"/>
    </location>
</feature>
<reference evidence="9 10" key="1">
    <citation type="submission" date="2024-11" db="EMBL/GenBank/DDBJ databases">
        <title>Chromosome-level genome assembly of the freshwater bivalve Anodonta woodiana.</title>
        <authorList>
            <person name="Chen X."/>
        </authorList>
    </citation>
    <scope>NUCLEOTIDE SEQUENCE [LARGE SCALE GENOMIC DNA]</scope>
    <source>
        <strain evidence="9">MN2024</strain>
        <tissue evidence="9">Gills</tissue>
    </source>
</reference>
<evidence type="ECO:0000256" key="6">
    <source>
        <dbReference type="PROSITE-ProRule" id="PRU01050"/>
    </source>
</evidence>
<dbReference type="InterPro" id="IPR030388">
    <property type="entry name" value="G_ERA_dom"/>
</dbReference>
<dbReference type="InterPro" id="IPR005662">
    <property type="entry name" value="GTPase_Era-like"/>
</dbReference>
<dbReference type="Gene3D" id="3.30.300.20">
    <property type="match status" value="1"/>
</dbReference>
<dbReference type="FunFam" id="3.40.50.300:FF:002220">
    <property type="entry name" value="GTPase Era, mitochondrial"/>
    <property type="match status" value="1"/>
</dbReference>
<evidence type="ECO:0000313" key="10">
    <source>
        <dbReference type="Proteomes" id="UP001634394"/>
    </source>
</evidence>
<dbReference type="InterPro" id="IPR005225">
    <property type="entry name" value="Small_GTP-bd"/>
</dbReference>
<protein>
    <recommendedName>
        <fullName evidence="2">GTPase Era, mitochondrial</fullName>
    </recommendedName>
    <alternativeName>
        <fullName evidence="5">ERA-like protein 1</fullName>
    </alternativeName>
</protein>
<keyword evidence="10" id="KW-1185">Reference proteome</keyword>
<gene>
    <name evidence="9" type="ORF">ACJMK2_011552</name>
</gene>
<dbReference type="EMBL" id="JBJQND010000013">
    <property type="protein sequence ID" value="KAL3856841.1"/>
    <property type="molecule type" value="Genomic_DNA"/>
</dbReference>
<dbReference type="NCBIfam" id="TIGR00231">
    <property type="entry name" value="small_GTP"/>
    <property type="match status" value="1"/>
</dbReference>
<keyword evidence="4 6" id="KW-0342">GTP-binding</keyword>
<evidence type="ECO:0000256" key="4">
    <source>
        <dbReference type="ARBA" id="ARBA00023134"/>
    </source>
</evidence>
<dbReference type="CDD" id="cd04163">
    <property type="entry name" value="Era"/>
    <property type="match status" value="1"/>
</dbReference>
<dbReference type="PROSITE" id="PS51713">
    <property type="entry name" value="G_ERA"/>
    <property type="match status" value="1"/>
</dbReference>
<feature type="region of interest" description="G2" evidence="6">
    <location>
        <begin position="114"/>
        <end position="118"/>
    </location>
</feature>
<feature type="region of interest" description="G3" evidence="6">
    <location>
        <begin position="135"/>
        <end position="138"/>
    </location>
</feature>
<evidence type="ECO:0000259" key="8">
    <source>
        <dbReference type="PROSITE" id="PS51713"/>
    </source>
</evidence>
<proteinExistence type="inferred from homology"/>
<dbReference type="SUPFAM" id="SSF54814">
    <property type="entry name" value="Prokaryotic type KH domain (KH-domain type II)"/>
    <property type="match status" value="1"/>
</dbReference>
<feature type="region of interest" description="G1" evidence="6">
    <location>
        <begin position="88"/>
        <end position="95"/>
    </location>
</feature>
<dbReference type="Proteomes" id="UP001634394">
    <property type="component" value="Unassembled WGS sequence"/>
</dbReference>
<dbReference type="CDD" id="cd22534">
    <property type="entry name" value="KH-II_Era"/>
    <property type="match status" value="1"/>
</dbReference>
<evidence type="ECO:0000313" key="9">
    <source>
        <dbReference type="EMBL" id="KAL3856841.1"/>
    </source>
</evidence>
<dbReference type="InterPro" id="IPR027417">
    <property type="entry name" value="P-loop_NTPase"/>
</dbReference>
<evidence type="ECO:0000256" key="7">
    <source>
        <dbReference type="SAM" id="MobiDB-lite"/>
    </source>
</evidence>
<dbReference type="Pfam" id="PF01926">
    <property type="entry name" value="MMR_HSR1"/>
    <property type="match status" value="1"/>
</dbReference>
<keyword evidence="3 6" id="KW-0547">Nucleotide-binding</keyword>
<feature type="region of interest" description="G5" evidence="6">
    <location>
        <begin position="501"/>
        <end position="503"/>
    </location>
</feature>
<name>A0ABD3V6N6_SINWO</name>
<evidence type="ECO:0000256" key="1">
    <source>
        <dbReference type="ARBA" id="ARBA00007921"/>
    </source>
</evidence>
<evidence type="ECO:0000256" key="5">
    <source>
        <dbReference type="ARBA" id="ARBA00030975"/>
    </source>
</evidence>
<feature type="region of interest" description="Disordered" evidence="7">
    <location>
        <begin position="61"/>
        <end position="80"/>
    </location>
</feature>
<dbReference type="InterPro" id="IPR006073">
    <property type="entry name" value="GTP-bd"/>
</dbReference>
<dbReference type="PANTHER" id="PTHR42698:SF1">
    <property type="entry name" value="GTPASE ERA, MITOCHONDRIAL"/>
    <property type="match status" value="1"/>
</dbReference>
<evidence type="ECO:0000256" key="3">
    <source>
        <dbReference type="ARBA" id="ARBA00022741"/>
    </source>
</evidence>
<evidence type="ECO:0000256" key="2">
    <source>
        <dbReference type="ARBA" id="ARBA00019149"/>
    </source>
</evidence>
<dbReference type="AlphaFoldDB" id="A0ABD3V6N6"/>
<dbReference type="PANTHER" id="PTHR42698">
    <property type="entry name" value="GTPASE ERA"/>
    <property type="match status" value="1"/>
</dbReference>
<dbReference type="Gene3D" id="3.40.50.300">
    <property type="entry name" value="P-loop containing nucleotide triphosphate hydrolases"/>
    <property type="match status" value="1"/>
</dbReference>
<comment type="similarity">
    <text evidence="1 6">Belongs to the TRAFAC class TrmE-Era-EngA-EngB-Septin-like GTPase superfamily. Era GTPase family.</text>
</comment>
<comment type="caution">
    <text evidence="9">The sequence shown here is derived from an EMBL/GenBank/DDBJ whole genome shotgun (WGS) entry which is preliminary data.</text>
</comment>
<accession>A0ABD3V6N6</accession>
<dbReference type="GO" id="GO:0005525">
    <property type="term" value="F:GTP binding"/>
    <property type="evidence" value="ECO:0007669"/>
    <property type="project" value="UniProtKB-UniRule"/>
</dbReference>
<dbReference type="InterPro" id="IPR009019">
    <property type="entry name" value="KH_sf_prok-type"/>
</dbReference>
<sequence>MLTVRSLTWCRRLQVFEKWQLLYRSGVVSDCKQFSRHKHNDQPMFVPIHTTEEIERAIGKMPEDQRTRSSLRPDQPSDPRVLHVSIIGAPNAGKSTLTNQLMNWKVSSVSKKVHTTRRNTRAVLTEGSTQIVFLDTPGILHPGDRRKHHLEASLYHDPGESLKKADLVGVVVDVSNKWTRHSLHSHLLKILKENQHIPSFLILNKVDQVQVKPDLLHILRRLTDGVIDGKVIQFKKKQLTEKKKENPIAFLKKFEQKKISEQMLVIDSGMKNEEKQGDITDECFERLQTKTASGATSKQLSDVGKKCVAHYKLERQRDGSHIAEKIEVTSNNPEESPLDMTESEFQAGLNNFISNLGKGKDKLSKTKGESMTISNSLDLTKQNEIGDFRRVNNNNVESSFSGEKVHVEPDFKENLARNETRRLSTEFETRLHANDSERLNQDTSTNLAINSKGNMTPRLQKLGGMEVLKDWTTTNNDRRNFSVEFEEMDHVWPYFKRVFMISALTGDGVEDLKEYLFENAQHGDWDYHSSLVTDQDPMEAARTFVWEKILDYLPDEVPYLLYPEILMWEEDDAGLLNIIMQVEGLRKRDLICLLQKRGEIITKIAQEAKQEIMNAFRCEVKFKIIAKQKQKRSK</sequence>
<dbReference type="SUPFAM" id="SSF52540">
    <property type="entry name" value="P-loop containing nucleoside triphosphate hydrolases"/>
    <property type="match status" value="1"/>
</dbReference>